<dbReference type="GO" id="GO:0016791">
    <property type="term" value="F:phosphatase activity"/>
    <property type="evidence" value="ECO:0007669"/>
    <property type="project" value="TreeGrafter"/>
</dbReference>
<dbReference type="Pfam" id="PF00300">
    <property type="entry name" value="His_Phos_1"/>
    <property type="match status" value="1"/>
</dbReference>
<dbReference type="CDD" id="cd07067">
    <property type="entry name" value="HP_PGM_like"/>
    <property type="match status" value="1"/>
</dbReference>
<dbReference type="PANTHER" id="PTHR48100">
    <property type="entry name" value="BROAD-SPECIFICITY PHOSPHATASE YOR283W-RELATED"/>
    <property type="match status" value="1"/>
</dbReference>
<evidence type="ECO:0000256" key="4">
    <source>
        <dbReference type="PIRSR" id="PIRSR613078-2"/>
    </source>
</evidence>
<evidence type="ECO:0000256" key="3">
    <source>
        <dbReference type="PIRSR" id="PIRSR613078-1"/>
    </source>
</evidence>
<dbReference type="InterPro" id="IPR050275">
    <property type="entry name" value="PGM_Phosphatase"/>
</dbReference>
<dbReference type="EMBL" id="JAMKBJ010000009">
    <property type="protein sequence ID" value="MCZ8537727.1"/>
    <property type="molecule type" value="Genomic_DNA"/>
</dbReference>
<dbReference type="SUPFAM" id="SSF53254">
    <property type="entry name" value="Phosphoglycerate mutase-like"/>
    <property type="match status" value="1"/>
</dbReference>
<dbReference type="InterPro" id="IPR001345">
    <property type="entry name" value="PG/BPGM_mutase_AS"/>
</dbReference>
<dbReference type="PROSITE" id="PS00175">
    <property type="entry name" value="PG_MUTASE"/>
    <property type="match status" value="1"/>
</dbReference>
<feature type="binding site" evidence="4">
    <location>
        <position position="58"/>
    </location>
    <ligand>
        <name>substrate</name>
    </ligand>
</feature>
<dbReference type="InterPro" id="IPR029033">
    <property type="entry name" value="His_PPase_superfam"/>
</dbReference>
<evidence type="ECO:0000313" key="6">
    <source>
        <dbReference type="Proteomes" id="UP001152173"/>
    </source>
</evidence>
<keyword evidence="6" id="KW-1185">Reference proteome</keyword>
<protein>
    <submittedName>
        <fullName evidence="5">Histidine phosphatase family protein</fullName>
    </submittedName>
</protein>
<feature type="active site" description="Proton donor/acceptor" evidence="3">
    <location>
        <position position="82"/>
    </location>
</feature>
<organism evidence="5 6">
    <name type="scientific">Paenisporosarcina quisquiliarum</name>
    <dbReference type="NCBI Taxonomy" id="365346"/>
    <lineage>
        <taxon>Bacteria</taxon>
        <taxon>Bacillati</taxon>
        <taxon>Bacillota</taxon>
        <taxon>Bacilli</taxon>
        <taxon>Bacillales</taxon>
        <taxon>Caryophanaceae</taxon>
        <taxon>Paenisporosarcina</taxon>
    </lineage>
</organism>
<feature type="active site" description="Tele-phosphohistidine intermediate" evidence="3">
    <location>
        <position position="9"/>
    </location>
</feature>
<reference evidence="5" key="1">
    <citation type="submission" date="2022-05" db="EMBL/GenBank/DDBJ databases">
        <authorList>
            <person name="Colautti A."/>
            <person name="Iacumin L."/>
        </authorList>
    </citation>
    <scope>NUCLEOTIDE SEQUENCE</scope>
    <source>
        <strain evidence="5">SK 55</strain>
    </source>
</reference>
<accession>A0A9X3LGU9</accession>
<sequence length="211" mass="23742">MLTLYITRHGQTEWNVQSRMQGWADSPLTATGMAAASQLGERLKDVPLDAVYSSTSGRTIHTAQLIIGERDIPLIQKENLREINVGEWQGMLSSDIERDYAEQVKTYYERPSEYQSASGESFHMLKERVLRAVEEIATAHPDGHVLIVTHGVVKKCLINHFSVADLDLLWEPPFIHGTSLTMLEIDTDRRELTMIGDMSHAEEAKGPVKVQ</sequence>
<evidence type="ECO:0000313" key="5">
    <source>
        <dbReference type="EMBL" id="MCZ8537727.1"/>
    </source>
</evidence>
<dbReference type="SMART" id="SM00855">
    <property type="entry name" value="PGAM"/>
    <property type="match status" value="1"/>
</dbReference>
<dbReference type="Proteomes" id="UP001152173">
    <property type="component" value="Unassembled WGS sequence"/>
</dbReference>
<name>A0A9X3LGU9_9BACL</name>
<proteinExistence type="predicted"/>
<dbReference type="GO" id="GO:0005737">
    <property type="term" value="C:cytoplasm"/>
    <property type="evidence" value="ECO:0007669"/>
    <property type="project" value="TreeGrafter"/>
</dbReference>
<dbReference type="PANTHER" id="PTHR48100:SF1">
    <property type="entry name" value="HISTIDINE PHOSPHATASE FAMILY PROTEIN-RELATED"/>
    <property type="match status" value="1"/>
</dbReference>
<dbReference type="Gene3D" id="3.40.50.1240">
    <property type="entry name" value="Phosphoglycerate mutase-like"/>
    <property type="match status" value="1"/>
</dbReference>
<keyword evidence="1" id="KW-0324">Glycolysis</keyword>
<dbReference type="InterPro" id="IPR013078">
    <property type="entry name" value="His_Pase_superF_clade-1"/>
</dbReference>
<feature type="binding site" evidence="4">
    <location>
        <begin position="8"/>
        <end position="15"/>
    </location>
    <ligand>
        <name>substrate</name>
    </ligand>
</feature>
<dbReference type="AlphaFoldDB" id="A0A9X3LGU9"/>
<evidence type="ECO:0000256" key="2">
    <source>
        <dbReference type="ARBA" id="ARBA00023235"/>
    </source>
</evidence>
<gene>
    <name evidence="5" type="ORF">M9R32_11085</name>
</gene>
<comment type="caution">
    <text evidence="5">The sequence shown here is derived from an EMBL/GenBank/DDBJ whole genome shotgun (WGS) entry which is preliminary data.</text>
</comment>
<keyword evidence="2" id="KW-0413">Isomerase</keyword>
<evidence type="ECO:0000256" key="1">
    <source>
        <dbReference type="ARBA" id="ARBA00023152"/>
    </source>
</evidence>
<dbReference type="RefSeq" id="WP_269926796.1">
    <property type="nucleotide sequence ID" value="NZ_JAMKBJ010000009.1"/>
</dbReference>